<dbReference type="GO" id="GO:0006281">
    <property type="term" value="P:DNA repair"/>
    <property type="evidence" value="ECO:0007669"/>
    <property type="project" value="TreeGrafter"/>
</dbReference>
<evidence type="ECO:0000313" key="2">
    <source>
        <dbReference type="Proteomes" id="UP000287352"/>
    </source>
</evidence>
<dbReference type="RefSeq" id="WP_126581446.1">
    <property type="nucleotide sequence ID" value="NZ_BIFR01000001.1"/>
</dbReference>
<dbReference type="InterPro" id="IPR050155">
    <property type="entry name" value="HAD-like_hydrolase_sf"/>
</dbReference>
<dbReference type="Proteomes" id="UP000287352">
    <property type="component" value="Unassembled WGS sequence"/>
</dbReference>
<dbReference type="SFLD" id="SFLDG01135">
    <property type="entry name" value="C1.5.6:_HAD__Beta-PGM__Phospha"/>
    <property type="match status" value="1"/>
</dbReference>
<dbReference type="AlphaFoldDB" id="A0A402A4C4"/>
<dbReference type="SUPFAM" id="SSF56784">
    <property type="entry name" value="HAD-like"/>
    <property type="match status" value="1"/>
</dbReference>
<dbReference type="InterPro" id="IPR041492">
    <property type="entry name" value="HAD_2"/>
</dbReference>
<dbReference type="InterPro" id="IPR023214">
    <property type="entry name" value="HAD_sf"/>
</dbReference>
<dbReference type="InterPro" id="IPR023198">
    <property type="entry name" value="PGP-like_dom2"/>
</dbReference>
<gene>
    <name evidence="1" type="ORF">KTT_38210</name>
</gene>
<dbReference type="PRINTS" id="PR00413">
    <property type="entry name" value="HADHALOGNASE"/>
</dbReference>
<dbReference type="GO" id="GO:0008967">
    <property type="term" value="F:phosphoglycolate phosphatase activity"/>
    <property type="evidence" value="ECO:0007669"/>
    <property type="project" value="TreeGrafter"/>
</dbReference>
<dbReference type="InterPro" id="IPR036412">
    <property type="entry name" value="HAD-like_sf"/>
</dbReference>
<dbReference type="PANTHER" id="PTHR43434:SF16">
    <property type="entry name" value="BLL8046 PROTEIN"/>
    <property type="match status" value="1"/>
</dbReference>
<accession>A0A402A4C4</accession>
<dbReference type="InterPro" id="IPR006439">
    <property type="entry name" value="HAD-SF_hydro_IA"/>
</dbReference>
<reference evidence="2" key="1">
    <citation type="submission" date="2018-12" db="EMBL/GenBank/DDBJ databases">
        <title>Tengunoibacter tsumagoiensis gen. nov., sp. nov., Dictyobacter kobayashii sp. nov., D. alpinus sp. nov., and D. joshuensis sp. nov. and description of Dictyobacteraceae fam. nov. within the order Ktedonobacterales isolated from Tengu-no-mugimeshi.</title>
        <authorList>
            <person name="Wang C.M."/>
            <person name="Zheng Y."/>
            <person name="Sakai Y."/>
            <person name="Toyoda A."/>
            <person name="Minakuchi Y."/>
            <person name="Abe K."/>
            <person name="Yokota A."/>
            <person name="Yabe S."/>
        </authorList>
    </citation>
    <scope>NUCLEOTIDE SEQUENCE [LARGE SCALE GENOMIC DNA]</scope>
    <source>
        <strain evidence="2">Uno3</strain>
    </source>
</reference>
<name>A0A402A4C4_9CHLR</name>
<dbReference type="NCBIfam" id="TIGR01509">
    <property type="entry name" value="HAD-SF-IA-v3"/>
    <property type="match status" value="1"/>
</dbReference>
<dbReference type="Pfam" id="PF13419">
    <property type="entry name" value="HAD_2"/>
    <property type="match status" value="1"/>
</dbReference>
<sequence length="224" mass="24726">MRTLQAVILDVDGTLVDSNDAHAHAWIEAMKDYGHQIPFENVRRLIGMGGDKVLPEILGIEKESEEGKKITQRRKELFKAKYFSTVKPFPQAKELLQAMHDHGLKLVIATSAEEEELKSLLQLIGPDVEQLFEQEAAAKDAPASKPDPDIMQVALKKAGNHADEVVMVGDTIYDIEAAQKVHIQTIALRSGGWNGEDLQGAMAVYDDPADLLEHYDASPLAYKG</sequence>
<dbReference type="GO" id="GO:0005829">
    <property type="term" value="C:cytosol"/>
    <property type="evidence" value="ECO:0007669"/>
    <property type="project" value="TreeGrafter"/>
</dbReference>
<evidence type="ECO:0000313" key="1">
    <source>
        <dbReference type="EMBL" id="GCE13962.1"/>
    </source>
</evidence>
<dbReference type="SFLD" id="SFLDG01129">
    <property type="entry name" value="C1.5:_HAD__Beta-PGM__Phosphata"/>
    <property type="match status" value="1"/>
</dbReference>
<dbReference type="Gene3D" id="3.40.50.1000">
    <property type="entry name" value="HAD superfamily/HAD-like"/>
    <property type="match status" value="1"/>
</dbReference>
<dbReference type="EMBL" id="BIFR01000001">
    <property type="protein sequence ID" value="GCE13962.1"/>
    <property type="molecule type" value="Genomic_DNA"/>
</dbReference>
<proteinExistence type="predicted"/>
<keyword evidence="2" id="KW-1185">Reference proteome</keyword>
<organism evidence="1 2">
    <name type="scientific">Tengunoibacter tsumagoiensis</name>
    <dbReference type="NCBI Taxonomy" id="2014871"/>
    <lineage>
        <taxon>Bacteria</taxon>
        <taxon>Bacillati</taxon>
        <taxon>Chloroflexota</taxon>
        <taxon>Ktedonobacteria</taxon>
        <taxon>Ktedonobacterales</taxon>
        <taxon>Dictyobacteraceae</taxon>
        <taxon>Tengunoibacter</taxon>
    </lineage>
</organism>
<dbReference type="PANTHER" id="PTHR43434">
    <property type="entry name" value="PHOSPHOGLYCOLATE PHOSPHATASE"/>
    <property type="match status" value="1"/>
</dbReference>
<dbReference type="OrthoDB" id="9807630at2"/>
<dbReference type="NCBIfam" id="TIGR01549">
    <property type="entry name" value="HAD-SF-IA-v1"/>
    <property type="match status" value="1"/>
</dbReference>
<comment type="caution">
    <text evidence="1">The sequence shown here is derived from an EMBL/GenBank/DDBJ whole genome shotgun (WGS) entry which is preliminary data.</text>
</comment>
<dbReference type="Gene3D" id="1.10.150.240">
    <property type="entry name" value="Putative phosphatase, domain 2"/>
    <property type="match status" value="1"/>
</dbReference>
<protein>
    <submittedName>
        <fullName evidence="1">Phosphoglycolate phosphatase</fullName>
    </submittedName>
</protein>
<dbReference type="SFLD" id="SFLDS00003">
    <property type="entry name" value="Haloacid_Dehalogenase"/>
    <property type="match status" value="1"/>
</dbReference>